<dbReference type="Proteomes" id="UP000827976">
    <property type="component" value="Chromosome 6"/>
</dbReference>
<protein>
    <submittedName>
        <fullName evidence="1">DNase I-like protein</fullName>
    </submittedName>
</protein>
<comment type="caution">
    <text evidence="1">The sequence shown here is derived from an EMBL/GenBank/DDBJ whole genome shotgun (WGS) entry which is preliminary data.</text>
</comment>
<evidence type="ECO:0000313" key="2">
    <source>
        <dbReference type="Proteomes" id="UP000827976"/>
    </source>
</evidence>
<reference evidence="2" key="1">
    <citation type="journal article" date="2022" name="Nat. Commun.">
        <title>Chromosome evolution and the genetic basis of agronomically important traits in greater yam.</title>
        <authorList>
            <person name="Bredeson J.V."/>
            <person name="Lyons J.B."/>
            <person name="Oniyinde I.O."/>
            <person name="Okereke N.R."/>
            <person name="Kolade O."/>
            <person name="Nnabue I."/>
            <person name="Nwadili C.O."/>
            <person name="Hribova E."/>
            <person name="Parker M."/>
            <person name="Nwogha J."/>
            <person name="Shu S."/>
            <person name="Carlson J."/>
            <person name="Kariba R."/>
            <person name="Muthemba S."/>
            <person name="Knop K."/>
            <person name="Barton G.J."/>
            <person name="Sherwood A.V."/>
            <person name="Lopez-Montes A."/>
            <person name="Asiedu R."/>
            <person name="Jamnadass R."/>
            <person name="Muchugi A."/>
            <person name="Goodstein D."/>
            <person name="Egesi C.N."/>
            <person name="Featherston J."/>
            <person name="Asfaw A."/>
            <person name="Simpson G.G."/>
            <person name="Dolezel J."/>
            <person name="Hendre P.S."/>
            <person name="Van Deynze A."/>
            <person name="Kumar P.L."/>
            <person name="Obidiegwu J.E."/>
            <person name="Bhattacharjee R."/>
            <person name="Rokhsar D.S."/>
        </authorList>
    </citation>
    <scope>NUCLEOTIDE SEQUENCE [LARGE SCALE GENOMIC DNA]</scope>
    <source>
        <strain evidence="2">cv. TDa95/00328</strain>
    </source>
</reference>
<proteinExistence type="predicted"/>
<accession>A0ACB7VXY4</accession>
<name>A0ACB7VXY4_DIOAL</name>
<organism evidence="1 2">
    <name type="scientific">Dioscorea alata</name>
    <name type="common">Purple yam</name>
    <dbReference type="NCBI Taxonomy" id="55571"/>
    <lineage>
        <taxon>Eukaryota</taxon>
        <taxon>Viridiplantae</taxon>
        <taxon>Streptophyta</taxon>
        <taxon>Embryophyta</taxon>
        <taxon>Tracheophyta</taxon>
        <taxon>Spermatophyta</taxon>
        <taxon>Magnoliopsida</taxon>
        <taxon>Liliopsida</taxon>
        <taxon>Dioscoreales</taxon>
        <taxon>Dioscoreaceae</taxon>
        <taxon>Dioscorea</taxon>
    </lineage>
</organism>
<evidence type="ECO:0000313" key="1">
    <source>
        <dbReference type="EMBL" id="KAH7679512.1"/>
    </source>
</evidence>
<dbReference type="EMBL" id="CM037016">
    <property type="protein sequence ID" value="KAH7679512.1"/>
    <property type="molecule type" value="Genomic_DNA"/>
</dbReference>
<sequence length="141" mass="16626">MTLQNWEMVHNYANSNLGRIWILYDASKIKLIIIESNLQYIHYKVEWRNAQFSWTCVYGSYDVNIKKMLWQDLVRILGSVETPWLRQGNFNTFLSNCDRMGGILVNQEVVEEFQGYVLNLDLLEVQYSGPKFTWTNFQDGG</sequence>
<gene>
    <name evidence="1" type="ORF">IHE45_06G063800</name>
</gene>
<keyword evidence="2" id="KW-1185">Reference proteome</keyword>